<evidence type="ECO:0000256" key="1">
    <source>
        <dbReference type="SAM" id="SignalP"/>
    </source>
</evidence>
<feature type="signal peptide" evidence="1">
    <location>
        <begin position="1"/>
        <end position="25"/>
    </location>
</feature>
<reference evidence="2" key="1">
    <citation type="submission" date="2018-01" db="EMBL/GenBank/DDBJ databases">
        <title>An insight into the sialome of Amazonian anophelines.</title>
        <authorList>
            <person name="Ribeiro J.M."/>
            <person name="Scarpassa V."/>
            <person name="Calvo E."/>
        </authorList>
    </citation>
    <scope>NUCLEOTIDE SEQUENCE</scope>
    <source>
        <tissue evidence="2">Salivary glands</tissue>
    </source>
</reference>
<dbReference type="AlphaFoldDB" id="A0A2M4B3C1"/>
<feature type="chain" id="PRO_5014663020" evidence="1">
    <location>
        <begin position="26"/>
        <end position="88"/>
    </location>
</feature>
<sequence length="88" mass="10113">MCVQWPLEPLLFVVVGTFCWAPSSSFSNTHPPWPSNCRIWVWNFHNVGRWVMVRSVMSMDLAVSYMQLSTSIDTALVHSSSKAYFGLW</sequence>
<organism evidence="2">
    <name type="scientific">Anopheles triannulatus</name>
    <dbReference type="NCBI Taxonomy" id="58253"/>
    <lineage>
        <taxon>Eukaryota</taxon>
        <taxon>Metazoa</taxon>
        <taxon>Ecdysozoa</taxon>
        <taxon>Arthropoda</taxon>
        <taxon>Hexapoda</taxon>
        <taxon>Insecta</taxon>
        <taxon>Pterygota</taxon>
        <taxon>Neoptera</taxon>
        <taxon>Endopterygota</taxon>
        <taxon>Diptera</taxon>
        <taxon>Nematocera</taxon>
        <taxon>Culicoidea</taxon>
        <taxon>Culicidae</taxon>
        <taxon>Anophelinae</taxon>
        <taxon>Anopheles</taxon>
    </lineage>
</organism>
<dbReference type="EMBL" id="GGFK01014169">
    <property type="protein sequence ID" value="MBW47490.1"/>
    <property type="molecule type" value="Transcribed_RNA"/>
</dbReference>
<protein>
    <submittedName>
        <fullName evidence="2">Putative secreted protein</fullName>
    </submittedName>
</protein>
<accession>A0A2M4B3C1</accession>
<proteinExistence type="predicted"/>
<name>A0A2M4B3C1_9DIPT</name>
<keyword evidence="1" id="KW-0732">Signal</keyword>
<evidence type="ECO:0000313" key="2">
    <source>
        <dbReference type="EMBL" id="MBW47490.1"/>
    </source>
</evidence>